<proteinExistence type="predicted"/>
<evidence type="ECO:0000313" key="1">
    <source>
        <dbReference type="EMBL" id="ATN92969.1"/>
    </source>
</evidence>
<protein>
    <submittedName>
        <fullName evidence="1">Uncharacterized protein</fullName>
    </submittedName>
</protein>
<reference evidence="1 2" key="1">
    <citation type="journal article" date="2018" name="Arch. Virol.">
        <title>Genomic characterization of the novel Ralstonia phage RPSC1.</title>
        <authorList>
            <person name="Liao M."/>
        </authorList>
    </citation>
    <scope>NUCLEOTIDE SEQUENCE [LARGE SCALE GENOMIC DNA]</scope>
</reference>
<keyword evidence="2" id="KW-1185">Reference proteome</keyword>
<dbReference type="Proteomes" id="UP000258840">
    <property type="component" value="Segment"/>
</dbReference>
<evidence type="ECO:0000313" key="2">
    <source>
        <dbReference type="Proteomes" id="UP000258840"/>
    </source>
</evidence>
<sequence>MASHLEYKRGAFPSGGTGWVLPELLQDAWRDSTLLQRAWKNWIAFGIAQEDYLATQPNVQFAVFGEWHPDTERKILMGGICLAPSWDPQVGDCLVAIHNFITPAARGSSMVQRKLIRLALAEAADMGLRWLLISRTRPDGLQFTTYKEVKQHG</sequence>
<organism evidence="1 2">
    <name type="scientific">Ralstonia phage RPSC1</name>
    <dbReference type="NCBI Taxonomy" id="2041351"/>
    <lineage>
        <taxon>Viruses</taxon>
        <taxon>Duplodnaviria</taxon>
        <taxon>Heunggongvirae</taxon>
        <taxon>Uroviricota</taxon>
        <taxon>Caudoviricetes</taxon>
        <taxon>Autographivirales</taxon>
        <taxon>Autotranscriptaviridae</taxon>
        <taxon>Stompelvirus</taxon>
        <taxon>Stompelvirus RPSC1</taxon>
    </lineage>
</organism>
<name>A0A2Z2U7Y4_9CAUD</name>
<accession>A0A2Z2U7Y4</accession>
<gene>
    <name evidence="1" type="ORF">RPSC1_38</name>
</gene>
<dbReference type="EMBL" id="MF893341">
    <property type="protein sequence ID" value="ATN92969.1"/>
    <property type="molecule type" value="Genomic_DNA"/>
</dbReference>